<dbReference type="InterPro" id="IPR016032">
    <property type="entry name" value="Sig_transdc_resp-reg_C-effctor"/>
</dbReference>
<evidence type="ECO:0000313" key="6">
    <source>
        <dbReference type="Proteomes" id="UP001597369"/>
    </source>
</evidence>
<feature type="transmembrane region" description="Helical" evidence="3">
    <location>
        <begin position="353"/>
        <end position="373"/>
    </location>
</feature>
<evidence type="ECO:0000256" key="3">
    <source>
        <dbReference type="SAM" id="Phobius"/>
    </source>
</evidence>
<dbReference type="SMART" id="SM00028">
    <property type="entry name" value="TPR"/>
    <property type="match status" value="6"/>
</dbReference>
<organism evidence="5 6">
    <name type="scientific">Pontibacter silvestris</name>
    <dbReference type="NCBI Taxonomy" id="2305183"/>
    <lineage>
        <taxon>Bacteria</taxon>
        <taxon>Pseudomonadati</taxon>
        <taxon>Bacteroidota</taxon>
        <taxon>Cytophagia</taxon>
        <taxon>Cytophagales</taxon>
        <taxon>Hymenobacteraceae</taxon>
        <taxon>Pontibacter</taxon>
    </lineage>
</organism>
<dbReference type="Gene3D" id="1.25.40.10">
    <property type="entry name" value="Tetratricopeptide repeat domain"/>
    <property type="match status" value="1"/>
</dbReference>
<dbReference type="RefSeq" id="WP_229960284.1">
    <property type="nucleotide sequence ID" value="NZ_JAJJWI010000007.1"/>
</dbReference>
<feature type="repeat" description="TPR" evidence="1">
    <location>
        <begin position="163"/>
        <end position="196"/>
    </location>
</feature>
<feature type="signal peptide" evidence="4">
    <location>
        <begin position="1"/>
        <end position="21"/>
    </location>
</feature>
<comment type="caution">
    <text evidence="5">The sequence shown here is derived from an EMBL/GenBank/DDBJ whole genome shotgun (WGS) entry which is preliminary data.</text>
</comment>
<keyword evidence="3" id="KW-1133">Transmembrane helix</keyword>
<dbReference type="SUPFAM" id="SSF48452">
    <property type="entry name" value="TPR-like"/>
    <property type="match status" value="2"/>
</dbReference>
<dbReference type="Pfam" id="PF13424">
    <property type="entry name" value="TPR_12"/>
    <property type="match status" value="2"/>
</dbReference>
<evidence type="ECO:0000256" key="1">
    <source>
        <dbReference type="PROSITE-ProRule" id="PRU00339"/>
    </source>
</evidence>
<dbReference type="PANTHER" id="PTHR10098">
    <property type="entry name" value="RAPSYN-RELATED"/>
    <property type="match status" value="1"/>
</dbReference>
<feature type="repeat" description="TPR" evidence="1">
    <location>
        <begin position="203"/>
        <end position="236"/>
    </location>
</feature>
<feature type="coiled-coil region" evidence="2">
    <location>
        <begin position="377"/>
        <end position="413"/>
    </location>
</feature>
<dbReference type="InterPro" id="IPR019734">
    <property type="entry name" value="TPR_rpt"/>
</dbReference>
<reference evidence="6" key="1">
    <citation type="journal article" date="2019" name="Int. J. Syst. Evol. Microbiol.">
        <title>The Global Catalogue of Microorganisms (GCM) 10K type strain sequencing project: providing services to taxonomists for standard genome sequencing and annotation.</title>
        <authorList>
            <consortium name="The Broad Institute Genomics Platform"/>
            <consortium name="The Broad Institute Genome Sequencing Center for Infectious Disease"/>
            <person name="Wu L."/>
            <person name="Ma J."/>
        </authorList>
    </citation>
    <scope>NUCLEOTIDE SEQUENCE [LARGE SCALE GENOMIC DNA]</scope>
    <source>
        <strain evidence="6">JCM 16545</strain>
    </source>
</reference>
<feature type="chain" id="PRO_5045733286" evidence="4">
    <location>
        <begin position="22"/>
        <end position="561"/>
    </location>
</feature>
<gene>
    <name evidence="5" type="ORF">ACFSKU_06340</name>
</gene>
<keyword evidence="4" id="KW-0732">Signal</keyword>
<evidence type="ECO:0000313" key="5">
    <source>
        <dbReference type="EMBL" id="MFD2066499.1"/>
    </source>
</evidence>
<keyword evidence="3" id="KW-0472">Membrane</keyword>
<accession>A0ABW4WUR6</accession>
<proteinExistence type="predicted"/>
<dbReference type="Proteomes" id="UP001597369">
    <property type="component" value="Unassembled WGS sequence"/>
</dbReference>
<dbReference type="InterPro" id="IPR011990">
    <property type="entry name" value="TPR-like_helical_dom_sf"/>
</dbReference>
<keyword evidence="6" id="KW-1185">Reference proteome</keyword>
<dbReference type="EMBL" id="JBHUHV010000019">
    <property type="protein sequence ID" value="MFD2066499.1"/>
    <property type="molecule type" value="Genomic_DNA"/>
</dbReference>
<sequence length="561" mass="64538">MLKLIFIYIYTLLAFTTPAQAVAETQQQEALPGSPPNKESTIYINQLTKSANHLINSRPDSAYVLANQALHLADKQEYKLGQANSHQLIGRLLYHQGVYNQSLNNLLQAEKLYLALQQEQALGENLNYQGLVYYAVRQPELALQHHQEALALYQKQQDQKGIAYSYGCIGRLYEKRQQYEQALEYQQKALALYEQLQDLQGTATILENIGSILEDKEEYEEALRYFSQSLQLSQQVSDSLAMIVGLNNIGDVYRKTGRYAQAVASTQQALELAIRLGERYQISSAHKDLSQEYSLMGNYKAAYEHLETNRHLHDEIYTQETSRQIALLQSLFNVEQKANEIQILEKQHQLNKLIKLTLVGGIVLMALLGFVIFSRQRLKIRQNKEILEQQEQMYEAQRKLMEAELENTHLREQQLQHDLETQVKSLTANTLHLIGKNQTLDELKGKLTEALQDDQKAQRRKFKSLINQIDHSMVQDKDWEDFRGTFEKVHQDFFDRLNMHSPDLTSSEIRLASLIKLNLPSKEVAAILGISQDSLRVARYRLKKKLTLDSADSLSKFLLNL</sequence>
<evidence type="ECO:0000256" key="2">
    <source>
        <dbReference type="SAM" id="Coils"/>
    </source>
</evidence>
<evidence type="ECO:0000256" key="4">
    <source>
        <dbReference type="SAM" id="SignalP"/>
    </source>
</evidence>
<dbReference type="PROSITE" id="PS50005">
    <property type="entry name" value="TPR"/>
    <property type="match status" value="2"/>
</dbReference>
<keyword evidence="3" id="KW-0812">Transmembrane</keyword>
<dbReference type="SUPFAM" id="SSF46894">
    <property type="entry name" value="C-terminal effector domain of the bipartite response regulators"/>
    <property type="match status" value="1"/>
</dbReference>
<keyword evidence="2" id="KW-0175">Coiled coil</keyword>
<keyword evidence="1" id="KW-0802">TPR repeat</keyword>
<name>A0ABW4WUR6_9BACT</name>
<protein>
    <submittedName>
        <fullName evidence="5">Tetratricopeptide repeat protein</fullName>
    </submittedName>
</protein>